<dbReference type="Proteomes" id="UP000244168">
    <property type="component" value="Unassembled WGS sequence"/>
</dbReference>
<feature type="transmembrane region" description="Helical" evidence="1">
    <location>
        <begin position="119"/>
        <end position="137"/>
    </location>
</feature>
<accession>A0A2T5J6E3</accession>
<protein>
    <submittedName>
        <fullName evidence="2">Uncharacterized protein</fullName>
    </submittedName>
</protein>
<organism evidence="2 3">
    <name type="scientific">Mucilaginibacter yixingensis</name>
    <dbReference type="NCBI Taxonomy" id="1295612"/>
    <lineage>
        <taxon>Bacteria</taxon>
        <taxon>Pseudomonadati</taxon>
        <taxon>Bacteroidota</taxon>
        <taxon>Sphingobacteriia</taxon>
        <taxon>Sphingobacteriales</taxon>
        <taxon>Sphingobacteriaceae</taxon>
        <taxon>Mucilaginibacter</taxon>
    </lineage>
</organism>
<evidence type="ECO:0000256" key="1">
    <source>
        <dbReference type="SAM" id="Phobius"/>
    </source>
</evidence>
<dbReference type="AlphaFoldDB" id="A0A2T5J6E3"/>
<keyword evidence="3" id="KW-1185">Reference proteome</keyword>
<comment type="caution">
    <text evidence="2">The sequence shown here is derived from an EMBL/GenBank/DDBJ whole genome shotgun (WGS) entry which is preliminary data.</text>
</comment>
<reference evidence="2 3" key="1">
    <citation type="submission" date="2018-04" db="EMBL/GenBank/DDBJ databases">
        <title>Genomic Encyclopedia of Archaeal and Bacterial Type Strains, Phase II (KMG-II): from individual species to whole genera.</title>
        <authorList>
            <person name="Goeker M."/>
        </authorList>
    </citation>
    <scope>NUCLEOTIDE SEQUENCE [LARGE SCALE GENOMIC DNA]</scope>
    <source>
        <strain evidence="2 3">DSM 26809</strain>
    </source>
</reference>
<name>A0A2T5J6E3_9SPHI</name>
<dbReference type="EMBL" id="QAOQ01000007">
    <property type="protein sequence ID" value="PTQ94112.1"/>
    <property type="molecule type" value="Genomic_DNA"/>
</dbReference>
<keyword evidence="1" id="KW-0812">Transmembrane</keyword>
<proteinExistence type="predicted"/>
<keyword evidence="1" id="KW-0472">Membrane</keyword>
<gene>
    <name evidence="2" type="ORF">C8P68_107177</name>
</gene>
<dbReference type="RefSeq" id="WP_107830507.1">
    <property type="nucleotide sequence ID" value="NZ_CP160205.1"/>
</dbReference>
<evidence type="ECO:0000313" key="2">
    <source>
        <dbReference type="EMBL" id="PTQ94112.1"/>
    </source>
</evidence>
<dbReference type="OrthoDB" id="764979at2"/>
<sequence length="156" mass="18035">MIYFKKIQTSAADQRQLEQALRKMALKRTRPLDLYVSSTDIGTDKYFHGFEGKNGVQFTRIRSSLERLVPKLIIKIPQDPGANYYQVRLGAVSLFYLLIFILPIAAIVHNIMINPADGDYNFIWVLFLYIGLFYLEYRLTTSRVEKAISKYKEASA</sequence>
<keyword evidence="1" id="KW-1133">Transmembrane helix</keyword>
<evidence type="ECO:0000313" key="3">
    <source>
        <dbReference type="Proteomes" id="UP000244168"/>
    </source>
</evidence>
<feature type="transmembrane region" description="Helical" evidence="1">
    <location>
        <begin position="94"/>
        <end position="113"/>
    </location>
</feature>